<sequence>MAGSTKYYLEAIRSTLTAALCLRDFPSQSVERHNKPEVEMSGNKELVLNPVHICRNENERCLIEPSVNSVRVSIRIKHMDLTEKILIYQFTQFLMRRSEQFLIMRRKPIEGYHLSFLITSAHMDKMWKNKLVDFVVTFMEQMDKEINEMKISINSRGRVVASEFMKQFTLT</sequence>
<evidence type="ECO:0000256" key="6">
    <source>
        <dbReference type="PIRNR" id="PIRNR039100"/>
    </source>
</evidence>
<dbReference type="PANTHER" id="PTHR22629:SF0">
    <property type="entry name" value="ACTIN-RELATED PROTEIN 2_3 COMPLEX SUBUNIT 4"/>
    <property type="match status" value="1"/>
</dbReference>
<dbReference type="GO" id="GO:0034314">
    <property type="term" value="P:Arp2/3 complex-mediated actin nucleation"/>
    <property type="evidence" value="ECO:0007669"/>
    <property type="project" value="UniProtKB-UniRule"/>
</dbReference>
<dbReference type="GO" id="GO:0030041">
    <property type="term" value="P:actin filament polymerization"/>
    <property type="evidence" value="ECO:0007669"/>
    <property type="project" value="UniProtKB-UniRule"/>
</dbReference>
<evidence type="ECO:0000256" key="1">
    <source>
        <dbReference type="ARBA" id="ARBA00004245"/>
    </source>
</evidence>
<comment type="function">
    <text evidence="6">Functions as actin-binding component of the Arp2/3 complex which is involved in regulation of actin polymerization and together with an activating nucleation-promoting factor (NPF) mediates the formation of branched actin networks. Seems to contact the mother actin filament.</text>
</comment>
<gene>
    <name evidence="7" type="ORF">FJAP1339_LOCUS975</name>
</gene>
<accession>A0A7S2UT47</accession>
<comment type="similarity">
    <text evidence="2 6">Belongs to the ARPC4 family.</text>
</comment>
<dbReference type="AlphaFoldDB" id="A0A7S2UT47"/>
<dbReference type="Pfam" id="PF05856">
    <property type="entry name" value="ARPC4"/>
    <property type="match status" value="1"/>
</dbReference>
<reference evidence="7" key="1">
    <citation type="submission" date="2021-01" db="EMBL/GenBank/DDBJ databases">
        <authorList>
            <person name="Corre E."/>
            <person name="Pelletier E."/>
            <person name="Niang G."/>
            <person name="Scheremetjew M."/>
            <person name="Finn R."/>
            <person name="Kale V."/>
            <person name="Holt S."/>
            <person name="Cochrane G."/>
            <person name="Meng A."/>
            <person name="Brown T."/>
            <person name="Cohen L."/>
        </authorList>
    </citation>
    <scope>NUCLEOTIDE SEQUENCE</scope>
    <source>
        <strain evidence="7">CCMP1661</strain>
    </source>
</reference>
<proteinExistence type="inferred from homology"/>
<dbReference type="GO" id="GO:0005885">
    <property type="term" value="C:Arp2/3 protein complex"/>
    <property type="evidence" value="ECO:0007669"/>
    <property type="project" value="UniProtKB-UniRule"/>
</dbReference>
<dbReference type="InterPro" id="IPR034666">
    <property type="entry name" value="ARPC2/4"/>
</dbReference>
<evidence type="ECO:0000313" key="7">
    <source>
        <dbReference type="EMBL" id="CAD9858457.1"/>
    </source>
</evidence>
<keyword evidence="3 6" id="KW-0963">Cytoplasm</keyword>
<name>A0A7S2UT47_9STRA</name>
<dbReference type="SUPFAM" id="SSF69645">
    <property type="entry name" value="Arp2/3 complex subunits"/>
    <property type="match status" value="1"/>
</dbReference>
<comment type="subcellular location">
    <subcellularLocation>
        <location evidence="1 6">Cytoplasm</location>
        <location evidence="1 6">Cytoskeleton</location>
    </subcellularLocation>
</comment>
<dbReference type="PANTHER" id="PTHR22629">
    <property type="entry name" value="ARP2/3 COMPLEX 20 KD SUBUNIT"/>
    <property type="match status" value="1"/>
</dbReference>
<evidence type="ECO:0000256" key="4">
    <source>
        <dbReference type="ARBA" id="ARBA00023203"/>
    </source>
</evidence>
<dbReference type="GO" id="GO:0051015">
    <property type="term" value="F:actin filament binding"/>
    <property type="evidence" value="ECO:0007669"/>
    <property type="project" value="TreeGrafter"/>
</dbReference>
<dbReference type="Gene3D" id="3.30.1460.20">
    <property type="match status" value="1"/>
</dbReference>
<keyword evidence="5 6" id="KW-0206">Cytoskeleton</keyword>
<protein>
    <recommendedName>
        <fullName evidence="6">Actin-related protein 2/3 complex subunit 4</fullName>
    </recommendedName>
</protein>
<organism evidence="7">
    <name type="scientific">Fibrocapsa japonica</name>
    <dbReference type="NCBI Taxonomy" id="94617"/>
    <lineage>
        <taxon>Eukaryota</taxon>
        <taxon>Sar</taxon>
        <taxon>Stramenopiles</taxon>
        <taxon>Ochrophyta</taxon>
        <taxon>Raphidophyceae</taxon>
        <taxon>Chattonellales</taxon>
        <taxon>Chattonellaceae</taxon>
        <taxon>Fibrocapsa</taxon>
    </lineage>
</organism>
<dbReference type="EMBL" id="HBHR01002303">
    <property type="protein sequence ID" value="CAD9858457.1"/>
    <property type="molecule type" value="Transcribed_RNA"/>
</dbReference>
<evidence type="ECO:0000256" key="3">
    <source>
        <dbReference type="ARBA" id="ARBA00022490"/>
    </source>
</evidence>
<dbReference type="InterPro" id="IPR008384">
    <property type="entry name" value="ARPC4"/>
</dbReference>
<evidence type="ECO:0000256" key="2">
    <source>
        <dbReference type="ARBA" id="ARBA00005919"/>
    </source>
</evidence>
<evidence type="ECO:0000256" key="5">
    <source>
        <dbReference type="ARBA" id="ARBA00023212"/>
    </source>
</evidence>
<dbReference type="PIRSF" id="PIRSF039100">
    <property type="entry name" value="ARPC4"/>
    <property type="match status" value="1"/>
</dbReference>
<keyword evidence="4 6" id="KW-0009">Actin-binding</keyword>